<keyword evidence="1" id="KW-0812">Transmembrane</keyword>
<accession>A0A6J4RAN2</accession>
<reference evidence="2" key="1">
    <citation type="submission" date="2020-02" db="EMBL/GenBank/DDBJ databases">
        <authorList>
            <person name="Meier V. D."/>
        </authorList>
    </citation>
    <scope>NUCLEOTIDE SEQUENCE</scope>
    <source>
        <strain evidence="2">AVDCRST_MAG12</strain>
    </source>
</reference>
<name>A0A6J4RAN2_9ACTN</name>
<evidence type="ECO:0000256" key="1">
    <source>
        <dbReference type="SAM" id="Phobius"/>
    </source>
</evidence>
<evidence type="ECO:0000313" key="2">
    <source>
        <dbReference type="EMBL" id="CAA9463774.1"/>
    </source>
</evidence>
<keyword evidence="1" id="KW-0472">Membrane</keyword>
<gene>
    <name evidence="2" type="ORF">AVDCRST_MAG12-55</name>
</gene>
<proteinExistence type="predicted"/>
<feature type="transmembrane region" description="Helical" evidence="1">
    <location>
        <begin position="6"/>
        <end position="27"/>
    </location>
</feature>
<organism evidence="2">
    <name type="scientific">uncultured Rubrobacteraceae bacterium</name>
    <dbReference type="NCBI Taxonomy" id="349277"/>
    <lineage>
        <taxon>Bacteria</taxon>
        <taxon>Bacillati</taxon>
        <taxon>Actinomycetota</taxon>
        <taxon>Rubrobacteria</taxon>
        <taxon>Rubrobacterales</taxon>
        <taxon>Rubrobacteraceae</taxon>
        <taxon>environmental samples</taxon>
    </lineage>
</organism>
<sequence>MPWYVLLALAFAFTMCPILLCTTRFVVRGFTGARLRTGRARFCGFSKAPATPTRVGGRALVGLAIGRAFDRFPVHRSAWKVGVLGASAWGVFTRFACIGICEVRRYEERRDAAQEEGREVNPGPQRLVL</sequence>
<keyword evidence="1" id="KW-1133">Transmembrane helix</keyword>
<dbReference type="EMBL" id="CADCVK010000008">
    <property type="protein sequence ID" value="CAA9463774.1"/>
    <property type="molecule type" value="Genomic_DNA"/>
</dbReference>
<protein>
    <submittedName>
        <fullName evidence="2">Uncharacterized protein</fullName>
    </submittedName>
</protein>
<dbReference type="AlphaFoldDB" id="A0A6J4RAN2"/>